<evidence type="ECO:0000256" key="5">
    <source>
        <dbReference type="SAM" id="SignalP"/>
    </source>
</evidence>
<keyword evidence="2" id="KW-0813">Transport</keyword>
<dbReference type="SUPFAM" id="SSF89392">
    <property type="entry name" value="Prokaryotic lipoproteins and lipoprotein localization factors"/>
    <property type="match status" value="1"/>
</dbReference>
<reference evidence="6" key="1">
    <citation type="submission" date="2022-11" db="EMBL/GenBank/DDBJ databases">
        <title>Alteromonas sp. nov., isolated from sea water of the Qingdao.</title>
        <authorList>
            <person name="Wang Q."/>
        </authorList>
    </citation>
    <scope>NUCLEOTIDE SEQUENCE</scope>
    <source>
        <strain evidence="6">ASW11-7</strain>
    </source>
</reference>
<organism evidence="6 7">
    <name type="scientific">Alteromonas aquimaris</name>
    <dbReference type="NCBI Taxonomy" id="2998417"/>
    <lineage>
        <taxon>Bacteria</taxon>
        <taxon>Pseudomonadati</taxon>
        <taxon>Pseudomonadota</taxon>
        <taxon>Gammaproteobacteria</taxon>
        <taxon>Alteromonadales</taxon>
        <taxon>Alteromonadaceae</taxon>
        <taxon>Alteromonas/Salinimonas group</taxon>
        <taxon>Alteromonas</taxon>
    </lineage>
</organism>
<keyword evidence="4" id="KW-0653">Protein transport</keyword>
<evidence type="ECO:0000256" key="2">
    <source>
        <dbReference type="ARBA" id="ARBA00022448"/>
    </source>
</evidence>
<evidence type="ECO:0000313" key="7">
    <source>
        <dbReference type="Proteomes" id="UP001142810"/>
    </source>
</evidence>
<dbReference type="InterPro" id="IPR029046">
    <property type="entry name" value="LolA/LolB/LppX"/>
</dbReference>
<comment type="caution">
    <text evidence="6">The sequence shown here is derived from an EMBL/GenBank/DDBJ whole genome shotgun (WGS) entry which is preliminary data.</text>
</comment>
<keyword evidence="7" id="KW-1185">Reference proteome</keyword>
<keyword evidence="3 5" id="KW-0732">Signal</keyword>
<dbReference type="InterPro" id="IPR004564">
    <property type="entry name" value="OM_lipoprot_carrier_LolA-like"/>
</dbReference>
<evidence type="ECO:0000256" key="1">
    <source>
        <dbReference type="ARBA" id="ARBA00011245"/>
    </source>
</evidence>
<dbReference type="Gene3D" id="2.50.20.10">
    <property type="entry name" value="Lipoprotein localisation LolA/LolB/LppX"/>
    <property type="match status" value="1"/>
</dbReference>
<dbReference type="CDD" id="cd16325">
    <property type="entry name" value="LolA"/>
    <property type="match status" value="1"/>
</dbReference>
<keyword evidence="6" id="KW-0449">Lipoprotein</keyword>
<dbReference type="Proteomes" id="UP001142810">
    <property type="component" value="Unassembled WGS sequence"/>
</dbReference>
<gene>
    <name evidence="6" type="ORF">OPS25_10480</name>
</gene>
<feature type="chain" id="PRO_5046901202" evidence="5">
    <location>
        <begin position="27"/>
        <end position="234"/>
    </location>
</feature>
<protein>
    <submittedName>
        <fullName evidence="6">Outer membrane lipoprotein carrier protein LolA</fullName>
    </submittedName>
</protein>
<evidence type="ECO:0000313" key="6">
    <source>
        <dbReference type="EMBL" id="MCW8108918.1"/>
    </source>
</evidence>
<accession>A0ABT3P824</accession>
<name>A0ABT3P824_9ALTE</name>
<evidence type="ECO:0000256" key="3">
    <source>
        <dbReference type="ARBA" id="ARBA00022729"/>
    </source>
</evidence>
<sequence length="234" mass="26434">MQIARCYQVLLAGLLFLCMAVPSVFANPKGESEIALLTNLFPQNCHFSGQFLQKKNVEGLPIPLHSTGDFFFSCDLGLIWHTQEPFREAILYVNSSNNFRVHEDGSLTPLTGVTRYIMSNVFVKLLKGDTQYFVDEFAIKLADDNTSVELKPESDFMKKGIDSIRFQKNDSDELGITLLVDVTDVTGQVTHVSIDKIRAYQIEGKRGAFEQCEKLYSDNSAWCQVLRSPAHIRR</sequence>
<dbReference type="RefSeq" id="WP_265617668.1">
    <property type="nucleotide sequence ID" value="NZ_JAPFRD010000011.1"/>
</dbReference>
<feature type="signal peptide" evidence="5">
    <location>
        <begin position="1"/>
        <end position="26"/>
    </location>
</feature>
<evidence type="ECO:0000256" key="4">
    <source>
        <dbReference type="ARBA" id="ARBA00022927"/>
    </source>
</evidence>
<comment type="subunit">
    <text evidence="1">Monomer.</text>
</comment>
<proteinExistence type="predicted"/>
<dbReference type="EMBL" id="JAPFRD010000011">
    <property type="protein sequence ID" value="MCW8108918.1"/>
    <property type="molecule type" value="Genomic_DNA"/>
</dbReference>